<comment type="cofactor">
    <cofactor evidence="7">
        <name>dipyrromethane</name>
        <dbReference type="ChEBI" id="CHEBI:60342"/>
    </cofactor>
    <text evidence="7">Binds 1 dipyrromethane group covalently.</text>
</comment>
<keyword evidence="5 7" id="KW-0627">Porphyrin biosynthesis</keyword>
<dbReference type="PANTHER" id="PTHR11557">
    <property type="entry name" value="PORPHOBILINOGEN DEAMINASE"/>
    <property type="match status" value="1"/>
</dbReference>
<dbReference type="Pfam" id="PF03900">
    <property type="entry name" value="Porphobil_deamC"/>
    <property type="match status" value="1"/>
</dbReference>
<evidence type="ECO:0000256" key="4">
    <source>
        <dbReference type="ARBA" id="ARBA00022679"/>
    </source>
</evidence>
<dbReference type="SUPFAM" id="SSF54782">
    <property type="entry name" value="Porphobilinogen deaminase (hydroxymethylbilane synthase), C-terminal domain"/>
    <property type="match status" value="1"/>
</dbReference>
<protein>
    <recommendedName>
        <fullName evidence="7">Porphobilinogen deaminase</fullName>
        <shortName evidence="7">PBG</shortName>
        <ecNumber evidence="7">2.5.1.61</ecNumber>
    </recommendedName>
    <alternativeName>
        <fullName evidence="7">Hydroxymethylbilane synthase</fullName>
        <shortName evidence="7">HMBS</shortName>
    </alternativeName>
    <alternativeName>
        <fullName evidence="7">Pre-uroporphyrinogen synthase</fullName>
    </alternativeName>
</protein>
<dbReference type="GO" id="GO:0006782">
    <property type="term" value="P:protoporphyrinogen IX biosynthetic process"/>
    <property type="evidence" value="ECO:0007669"/>
    <property type="project" value="UniProtKB-UniRule"/>
</dbReference>
<gene>
    <name evidence="7 10" type="primary">hemC</name>
    <name evidence="10" type="ORF">GCM10011399_31790</name>
</gene>
<evidence type="ECO:0000313" key="11">
    <source>
        <dbReference type="Proteomes" id="UP000598775"/>
    </source>
</evidence>
<dbReference type="PIRSF" id="PIRSF001438">
    <property type="entry name" value="4pyrrol_synth_OHMeBilane_synth"/>
    <property type="match status" value="1"/>
</dbReference>
<dbReference type="Proteomes" id="UP000598775">
    <property type="component" value="Unassembled WGS sequence"/>
</dbReference>
<evidence type="ECO:0000259" key="8">
    <source>
        <dbReference type="Pfam" id="PF01379"/>
    </source>
</evidence>
<evidence type="ECO:0000256" key="6">
    <source>
        <dbReference type="ARBA" id="ARBA00048169"/>
    </source>
</evidence>
<comment type="function">
    <text evidence="1 7">Tetrapolymerization of the monopyrrole PBG into the hydroxymethylbilane pre-uroporphyrinogen in several discrete steps.</text>
</comment>
<proteinExistence type="inferred from homology"/>
<dbReference type="PANTHER" id="PTHR11557:SF0">
    <property type="entry name" value="PORPHOBILINOGEN DEAMINASE"/>
    <property type="match status" value="1"/>
</dbReference>
<dbReference type="InterPro" id="IPR036803">
    <property type="entry name" value="Porphobilinogen_deaminase_C_sf"/>
</dbReference>
<dbReference type="EC" id="2.5.1.61" evidence="7"/>
<keyword evidence="4 7" id="KW-0808">Transferase</keyword>
<evidence type="ECO:0000256" key="3">
    <source>
        <dbReference type="ARBA" id="ARBA00011245"/>
    </source>
</evidence>
<dbReference type="SUPFAM" id="SSF53850">
    <property type="entry name" value="Periplasmic binding protein-like II"/>
    <property type="match status" value="1"/>
</dbReference>
<feature type="domain" description="Porphobilinogen deaminase C-terminal" evidence="9">
    <location>
        <begin position="222"/>
        <end position="269"/>
    </location>
</feature>
<evidence type="ECO:0000259" key="9">
    <source>
        <dbReference type="Pfam" id="PF03900"/>
    </source>
</evidence>
<accession>A0A917BFM2</accession>
<dbReference type="RefSeq" id="WP_188680005.1">
    <property type="nucleotide sequence ID" value="NZ_BMGP01000006.1"/>
</dbReference>
<reference evidence="10 11" key="1">
    <citation type="journal article" date="2014" name="Int. J. Syst. Evol. Microbiol.">
        <title>Complete genome sequence of Corynebacterium casei LMG S-19264T (=DSM 44701T), isolated from a smear-ripened cheese.</title>
        <authorList>
            <consortium name="US DOE Joint Genome Institute (JGI-PGF)"/>
            <person name="Walter F."/>
            <person name="Albersmeier A."/>
            <person name="Kalinowski J."/>
            <person name="Ruckert C."/>
        </authorList>
    </citation>
    <scope>NUCLEOTIDE SEQUENCE [LARGE SCALE GENOMIC DNA]</scope>
    <source>
        <strain evidence="10 11">CGMCC 1.12976</strain>
    </source>
</reference>
<name>A0A917BFM2_9MICO</name>
<comment type="miscellaneous">
    <text evidence="7">The porphobilinogen subunits are added to the dipyrromethane group.</text>
</comment>
<evidence type="ECO:0000313" key="10">
    <source>
        <dbReference type="EMBL" id="GGF36522.1"/>
    </source>
</evidence>
<dbReference type="InterPro" id="IPR022417">
    <property type="entry name" value="Porphobilin_deaminase_N"/>
</dbReference>
<dbReference type="HAMAP" id="MF_00260">
    <property type="entry name" value="Porphobil_deam"/>
    <property type="match status" value="1"/>
</dbReference>
<dbReference type="Pfam" id="PF01379">
    <property type="entry name" value="Porphobil_deam"/>
    <property type="match status" value="1"/>
</dbReference>
<dbReference type="Gene3D" id="3.30.160.40">
    <property type="entry name" value="Porphobilinogen deaminase, C-terminal domain"/>
    <property type="match status" value="1"/>
</dbReference>
<evidence type="ECO:0000256" key="5">
    <source>
        <dbReference type="ARBA" id="ARBA00023244"/>
    </source>
</evidence>
<comment type="subunit">
    <text evidence="3 7">Monomer.</text>
</comment>
<dbReference type="InterPro" id="IPR000860">
    <property type="entry name" value="HemC"/>
</dbReference>
<dbReference type="PROSITE" id="PS00533">
    <property type="entry name" value="PORPHOBILINOGEN_DEAM"/>
    <property type="match status" value="1"/>
</dbReference>
<sequence>MTRTLRIATRGSALALAQTGMIAAELTRLTGVEVQISVVTTEGDTSRASLASIGGTGVFASALRAVLVAGEADIVVHSLKDLPTAAYPGLLLGSVPAREDPRDALITRDGVTLDELPEGFRVGTGSPRRVAQLLSLRPDATVVDIRGNVDTRLAKVSSGELDAVVLAAAGLTRLGRLDTVTEFFDLALWPTAPGQGALALEAREEDSIPELALIQHADTRLSIAAERAVLAALEAGCTAPIGASASISAEGGADILTLTAVVYRADGAEELGSERSVRLAGGVAGAGAGAGPAGSGAAGATGSLAAGLLQSGLIDGTDVFAAQLDQAEALGAELAAQLLDDGAAELAELGARS</sequence>
<evidence type="ECO:0000256" key="7">
    <source>
        <dbReference type="HAMAP-Rule" id="MF_00260"/>
    </source>
</evidence>
<comment type="similarity">
    <text evidence="2 7">Belongs to the HMBS family.</text>
</comment>
<dbReference type="AlphaFoldDB" id="A0A917BFM2"/>
<dbReference type="FunFam" id="3.40.190.10:FF:000005">
    <property type="entry name" value="Porphobilinogen deaminase"/>
    <property type="match status" value="1"/>
</dbReference>
<dbReference type="Gene3D" id="3.40.190.10">
    <property type="entry name" value="Periplasmic binding protein-like II"/>
    <property type="match status" value="2"/>
</dbReference>
<organism evidence="10 11">
    <name type="scientific">Subtercola lobariae</name>
    <dbReference type="NCBI Taxonomy" id="1588641"/>
    <lineage>
        <taxon>Bacteria</taxon>
        <taxon>Bacillati</taxon>
        <taxon>Actinomycetota</taxon>
        <taxon>Actinomycetes</taxon>
        <taxon>Micrococcales</taxon>
        <taxon>Microbacteriaceae</taxon>
        <taxon>Subtercola</taxon>
    </lineage>
</organism>
<dbReference type="GO" id="GO:0004418">
    <property type="term" value="F:hydroxymethylbilane synthase activity"/>
    <property type="evidence" value="ECO:0007669"/>
    <property type="project" value="UniProtKB-UniRule"/>
</dbReference>
<comment type="caution">
    <text evidence="10">The sequence shown here is derived from an EMBL/GenBank/DDBJ whole genome shotgun (WGS) entry which is preliminary data.</text>
</comment>
<feature type="modified residue" description="S-(dipyrrolylmethanemethyl)cysteine" evidence="7">
    <location>
        <position position="237"/>
    </location>
</feature>
<dbReference type="EMBL" id="BMGP01000006">
    <property type="protein sequence ID" value="GGF36522.1"/>
    <property type="molecule type" value="Genomic_DNA"/>
</dbReference>
<feature type="domain" description="Porphobilinogen deaminase N-terminal" evidence="8">
    <location>
        <begin position="5"/>
        <end position="207"/>
    </location>
</feature>
<dbReference type="PRINTS" id="PR00151">
    <property type="entry name" value="PORPHBDMNASE"/>
</dbReference>
<keyword evidence="11" id="KW-1185">Reference proteome</keyword>
<comment type="catalytic activity">
    <reaction evidence="6 7">
        <text>4 porphobilinogen + H2O = hydroxymethylbilane + 4 NH4(+)</text>
        <dbReference type="Rhea" id="RHEA:13185"/>
        <dbReference type="ChEBI" id="CHEBI:15377"/>
        <dbReference type="ChEBI" id="CHEBI:28938"/>
        <dbReference type="ChEBI" id="CHEBI:57845"/>
        <dbReference type="ChEBI" id="CHEBI:58126"/>
        <dbReference type="EC" id="2.5.1.61"/>
    </reaction>
</comment>
<dbReference type="NCBIfam" id="TIGR00212">
    <property type="entry name" value="hemC"/>
    <property type="match status" value="1"/>
</dbReference>
<dbReference type="InterPro" id="IPR022419">
    <property type="entry name" value="Porphobilin_deaminase_cofac_BS"/>
</dbReference>
<evidence type="ECO:0000256" key="2">
    <source>
        <dbReference type="ARBA" id="ARBA00005638"/>
    </source>
</evidence>
<dbReference type="GO" id="GO:0005737">
    <property type="term" value="C:cytoplasm"/>
    <property type="evidence" value="ECO:0007669"/>
    <property type="project" value="UniProtKB-UniRule"/>
</dbReference>
<dbReference type="InterPro" id="IPR022418">
    <property type="entry name" value="Porphobilinogen_deaminase_C"/>
</dbReference>
<evidence type="ECO:0000256" key="1">
    <source>
        <dbReference type="ARBA" id="ARBA00002869"/>
    </source>
</evidence>